<proteinExistence type="predicted"/>
<keyword evidence="2" id="KW-1185">Reference proteome</keyword>
<dbReference type="Proteomes" id="UP000708208">
    <property type="component" value="Unassembled WGS sequence"/>
</dbReference>
<evidence type="ECO:0000313" key="2">
    <source>
        <dbReference type="Proteomes" id="UP000708208"/>
    </source>
</evidence>
<gene>
    <name evidence="1" type="ORF">AFUS01_LOCUS14897</name>
</gene>
<protein>
    <submittedName>
        <fullName evidence="1">Uncharacterized protein</fullName>
    </submittedName>
</protein>
<name>A0A8J2P663_9HEXA</name>
<sequence>MCCWDESVHGNRSVILILYGHPPGAIVKYVSGSMCAERVADTIKFSNINFYGFPVKTTLNDCNKGVLDDVQKGFMEKIRNVCGLTILTRVVCKSIGLLD</sequence>
<dbReference type="EMBL" id="CAJVCH010128963">
    <property type="protein sequence ID" value="CAG7725961.1"/>
    <property type="molecule type" value="Genomic_DNA"/>
</dbReference>
<organism evidence="1 2">
    <name type="scientific">Allacma fusca</name>
    <dbReference type="NCBI Taxonomy" id="39272"/>
    <lineage>
        <taxon>Eukaryota</taxon>
        <taxon>Metazoa</taxon>
        <taxon>Ecdysozoa</taxon>
        <taxon>Arthropoda</taxon>
        <taxon>Hexapoda</taxon>
        <taxon>Collembola</taxon>
        <taxon>Symphypleona</taxon>
        <taxon>Sminthuridae</taxon>
        <taxon>Allacma</taxon>
    </lineage>
</organism>
<reference evidence="1" key="1">
    <citation type="submission" date="2021-06" db="EMBL/GenBank/DDBJ databases">
        <authorList>
            <person name="Hodson N. C."/>
            <person name="Mongue J. A."/>
            <person name="Jaron S. K."/>
        </authorList>
    </citation>
    <scope>NUCLEOTIDE SEQUENCE</scope>
</reference>
<accession>A0A8J2P663</accession>
<evidence type="ECO:0000313" key="1">
    <source>
        <dbReference type="EMBL" id="CAG7725961.1"/>
    </source>
</evidence>
<comment type="caution">
    <text evidence="1">The sequence shown here is derived from an EMBL/GenBank/DDBJ whole genome shotgun (WGS) entry which is preliminary data.</text>
</comment>
<dbReference type="AlphaFoldDB" id="A0A8J2P663"/>